<reference evidence="3 4" key="1">
    <citation type="submission" date="2021-12" db="EMBL/GenBank/DDBJ databases">
        <title>Genome sequence of Kibdelosporangium philippinense ATCC 49844.</title>
        <authorList>
            <person name="Fedorov E.A."/>
            <person name="Omeragic M."/>
            <person name="Shalygina K.F."/>
            <person name="Maclea K.S."/>
        </authorList>
    </citation>
    <scope>NUCLEOTIDE SEQUENCE [LARGE SCALE GENOMIC DNA]</scope>
    <source>
        <strain evidence="3 4">ATCC 49844</strain>
    </source>
</reference>
<sequence>MTINDLANRLDHAAISRTPCDQLGELTLNSAYEVQRAVVNRRLNRGERLLGVKLGFTSRAKAAQMGVSDVIAGQLTSGMLLGHTFDLGPYIHPRIEPEIAFLMGHGGTVQAVAPALEIIDSRYRDFTFALSDVVADNASAAGFVIGEWQPVTDVSNRDVLMQFDGQIIESGSTNDILGDPMLSIEAATRLAAEHGIPFGAGSILLAGAATPAVAITPGTRVTTKIESLGELAVSVG</sequence>
<name>A0ABS8ZC32_9PSEU</name>
<feature type="domain" description="Fumarylacetoacetase-like C-terminal" evidence="2">
    <location>
        <begin position="120"/>
        <end position="235"/>
    </location>
</feature>
<keyword evidence="4" id="KW-1185">Reference proteome</keyword>
<gene>
    <name evidence="3" type="ORF">LWC34_16315</name>
</gene>
<proteinExistence type="predicted"/>
<dbReference type="SUPFAM" id="SSF56529">
    <property type="entry name" value="FAH"/>
    <property type="match status" value="1"/>
</dbReference>
<organism evidence="3 4">
    <name type="scientific">Kibdelosporangium philippinense</name>
    <dbReference type="NCBI Taxonomy" id="211113"/>
    <lineage>
        <taxon>Bacteria</taxon>
        <taxon>Bacillati</taxon>
        <taxon>Actinomycetota</taxon>
        <taxon>Actinomycetes</taxon>
        <taxon>Pseudonocardiales</taxon>
        <taxon>Pseudonocardiaceae</taxon>
        <taxon>Kibdelosporangium</taxon>
    </lineage>
</organism>
<evidence type="ECO:0000313" key="4">
    <source>
        <dbReference type="Proteomes" id="UP001521150"/>
    </source>
</evidence>
<protein>
    <submittedName>
        <fullName evidence="3">4-oxalocrotonate decarboxylase</fullName>
    </submittedName>
</protein>
<dbReference type="PANTHER" id="PTHR30143:SF0">
    <property type="entry name" value="2-KETO-4-PENTENOATE HYDRATASE"/>
    <property type="match status" value="1"/>
</dbReference>
<dbReference type="PANTHER" id="PTHR30143">
    <property type="entry name" value="ACID HYDRATASE"/>
    <property type="match status" value="1"/>
</dbReference>
<evidence type="ECO:0000256" key="1">
    <source>
        <dbReference type="ARBA" id="ARBA00023239"/>
    </source>
</evidence>
<comment type="caution">
    <text evidence="3">The sequence shown here is derived from an EMBL/GenBank/DDBJ whole genome shotgun (WGS) entry which is preliminary data.</text>
</comment>
<evidence type="ECO:0000259" key="2">
    <source>
        <dbReference type="Pfam" id="PF01557"/>
    </source>
</evidence>
<dbReference type="InterPro" id="IPR011234">
    <property type="entry name" value="Fumarylacetoacetase-like_C"/>
</dbReference>
<keyword evidence="1" id="KW-0456">Lyase</keyword>
<dbReference type="EMBL" id="JAJVCN010000001">
    <property type="protein sequence ID" value="MCE7004390.1"/>
    <property type="molecule type" value="Genomic_DNA"/>
</dbReference>
<dbReference type="RefSeq" id="WP_233725909.1">
    <property type="nucleotide sequence ID" value="NZ_JAJVCN010000001.1"/>
</dbReference>
<dbReference type="Proteomes" id="UP001521150">
    <property type="component" value="Unassembled WGS sequence"/>
</dbReference>
<dbReference type="InterPro" id="IPR050772">
    <property type="entry name" value="Hydratase-Decarb/MhpD_sf"/>
</dbReference>
<accession>A0ABS8ZC32</accession>
<dbReference type="Gene3D" id="3.90.850.10">
    <property type="entry name" value="Fumarylacetoacetase-like, C-terminal domain"/>
    <property type="match status" value="1"/>
</dbReference>
<dbReference type="InterPro" id="IPR036663">
    <property type="entry name" value="Fumarylacetoacetase_C_sf"/>
</dbReference>
<evidence type="ECO:0000313" key="3">
    <source>
        <dbReference type="EMBL" id="MCE7004390.1"/>
    </source>
</evidence>
<dbReference type="Pfam" id="PF01557">
    <property type="entry name" value="FAA_hydrolase"/>
    <property type="match status" value="1"/>
</dbReference>